<dbReference type="SUPFAM" id="SSF88713">
    <property type="entry name" value="Glycoside hydrolase/deacetylase"/>
    <property type="match status" value="1"/>
</dbReference>
<name>A0A538TVW8_UNCEI</name>
<dbReference type="GO" id="GO:0005975">
    <property type="term" value="P:carbohydrate metabolic process"/>
    <property type="evidence" value="ECO:0007669"/>
    <property type="project" value="InterPro"/>
</dbReference>
<gene>
    <name evidence="2" type="ORF">E6K81_17000</name>
</gene>
<reference evidence="2 3" key="1">
    <citation type="journal article" date="2019" name="Nat. Microbiol.">
        <title>Mediterranean grassland soil C-N compound turnover is dependent on rainfall and depth, and is mediated by genomically divergent microorganisms.</title>
        <authorList>
            <person name="Diamond S."/>
            <person name="Andeer P.F."/>
            <person name="Li Z."/>
            <person name="Crits-Christoph A."/>
            <person name="Burstein D."/>
            <person name="Anantharaman K."/>
            <person name="Lane K.R."/>
            <person name="Thomas B.C."/>
            <person name="Pan C."/>
            <person name="Northen T.R."/>
            <person name="Banfield J.F."/>
        </authorList>
    </citation>
    <scope>NUCLEOTIDE SEQUENCE [LARGE SCALE GENOMIC DNA]</scope>
    <source>
        <strain evidence="2">WS_11</strain>
    </source>
</reference>
<dbReference type="Pfam" id="PF11959">
    <property type="entry name" value="DUF3473"/>
    <property type="match status" value="1"/>
</dbReference>
<organism evidence="2 3">
    <name type="scientific">Eiseniibacteriota bacterium</name>
    <dbReference type="NCBI Taxonomy" id="2212470"/>
    <lineage>
        <taxon>Bacteria</taxon>
        <taxon>Candidatus Eiseniibacteriota</taxon>
    </lineage>
</organism>
<dbReference type="InterPro" id="IPR002509">
    <property type="entry name" value="NODB_dom"/>
</dbReference>
<evidence type="ECO:0000259" key="1">
    <source>
        <dbReference type="PROSITE" id="PS51677"/>
    </source>
</evidence>
<dbReference type="InterPro" id="IPR022560">
    <property type="entry name" value="DUF3473"/>
</dbReference>
<dbReference type="Gene3D" id="3.20.20.370">
    <property type="entry name" value="Glycoside hydrolase/deacetylase"/>
    <property type="match status" value="1"/>
</dbReference>
<dbReference type="InterPro" id="IPR011330">
    <property type="entry name" value="Glyco_hydro/deAcase_b/a-brl"/>
</dbReference>
<dbReference type="AlphaFoldDB" id="A0A538TVW8"/>
<dbReference type="CDD" id="cd10941">
    <property type="entry name" value="CE4_PuuE_HpPgdA_like_2"/>
    <property type="match status" value="1"/>
</dbReference>
<dbReference type="Proteomes" id="UP000319771">
    <property type="component" value="Unassembled WGS sequence"/>
</dbReference>
<sequence length="292" mass="32666">MTLHPAAITIDVENWFHPELVRERVPADDTNHVVRAGTEAILEALARHRVSATFFMLGEVATRHPDLVRRIAAAGHEIGCHGMTHEPLWRLTPETFRRELRDFRAVIRSALGADPVVGYRAPTFSLDRTTAWALPVLREEGFAYDSSIFPMPVMLYGVRGAPLGIYRPAGDDLARHDPQGGLIEFPVAVGSLAGLRLPVAGGFYLRALPLWLLTAVLDRIVRSRPASLYIHPWECAPDLPRVALPWTSALITYFQLDSVGRKLEALLSRYEFLTMRAILERQGHLEAATTRR</sequence>
<evidence type="ECO:0000313" key="3">
    <source>
        <dbReference type="Proteomes" id="UP000319771"/>
    </source>
</evidence>
<comment type="caution">
    <text evidence="2">The sequence shown here is derived from an EMBL/GenBank/DDBJ whole genome shotgun (WGS) entry which is preliminary data.</text>
</comment>
<dbReference type="PROSITE" id="PS51677">
    <property type="entry name" value="NODB"/>
    <property type="match status" value="1"/>
</dbReference>
<dbReference type="Pfam" id="PF01522">
    <property type="entry name" value="Polysacc_deac_1"/>
    <property type="match status" value="1"/>
</dbReference>
<dbReference type="GO" id="GO:0016810">
    <property type="term" value="F:hydrolase activity, acting on carbon-nitrogen (but not peptide) bonds"/>
    <property type="evidence" value="ECO:0007669"/>
    <property type="project" value="InterPro"/>
</dbReference>
<evidence type="ECO:0000313" key="2">
    <source>
        <dbReference type="EMBL" id="TMQ67776.1"/>
    </source>
</evidence>
<dbReference type="InterPro" id="IPR045235">
    <property type="entry name" value="PuuE_HpPgdA-like"/>
</dbReference>
<proteinExistence type="predicted"/>
<dbReference type="EMBL" id="VBPB01000413">
    <property type="protein sequence ID" value="TMQ67776.1"/>
    <property type="molecule type" value="Genomic_DNA"/>
</dbReference>
<protein>
    <submittedName>
        <fullName evidence="2">DUF3473 domain-containing protein</fullName>
    </submittedName>
</protein>
<dbReference type="PANTHER" id="PTHR47561:SF1">
    <property type="entry name" value="POLYSACCHARIDE DEACETYLASE FAMILY PROTEIN (AFU_ORTHOLOGUE AFUA_6G05030)"/>
    <property type="match status" value="1"/>
</dbReference>
<dbReference type="PANTHER" id="PTHR47561">
    <property type="entry name" value="POLYSACCHARIDE DEACETYLASE FAMILY PROTEIN (AFU_ORTHOLOGUE AFUA_6G05030)"/>
    <property type="match status" value="1"/>
</dbReference>
<feature type="domain" description="NodB homology" evidence="1">
    <location>
        <begin position="19"/>
        <end position="292"/>
    </location>
</feature>
<accession>A0A538TVW8</accession>